<accession>A0A2A5IMY1</accession>
<feature type="domain" description="IDEAL" evidence="1">
    <location>
        <begin position="63"/>
        <end position="92"/>
    </location>
</feature>
<gene>
    <name evidence="2" type="ORF">CEY02_19140</name>
</gene>
<dbReference type="Pfam" id="PF08858">
    <property type="entry name" value="IDEAL"/>
    <property type="match status" value="1"/>
</dbReference>
<protein>
    <recommendedName>
        <fullName evidence="1">IDEAL domain-containing protein</fullName>
    </recommendedName>
</protein>
<dbReference type="AlphaFoldDB" id="A0A2A5IMY1"/>
<reference evidence="2 3" key="1">
    <citation type="submission" date="2017-06" db="EMBL/GenBank/DDBJ databases">
        <title>Draft Genome Sequence of Bacillus sp Strain 36R Isolated from saline sediment at Atanasia, Sonora, Mexico.</title>
        <authorList>
            <person name="Sanchez Diaz R."/>
            <person name="Quiroz Macias M.E."/>
            <person name="Ibarra Gamez J.C."/>
            <person name="Enciso Ibarra J."/>
            <person name="Gomez Gil B."/>
            <person name="Galaviz Silva L."/>
        </authorList>
    </citation>
    <scope>NUCLEOTIDE SEQUENCE [LARGE SCALE GENOMIC DNA]</scope>
    <source>
        <strain evidence="2 3">36R_ATNSAL</strain>
    </source>
</reference>
<evidence type="ECO:0000313" key="2">
    <source>
        <dbReference type="EMBL" id="PCK18317.1"/>
    </source>
</evidence>
<dbReference type="EMBL" id="NKHG01000119">
    <property type="protein sequence ID" value="PCK18317.1"/>
    <property type="molecule type" value="Genomic_DNA"/>
</dbReference>
<dbReference type="InterPro" id="IPR014957">
    <property type="entry name" value="IDEAL_dom"/>
</dbReference>
<evidence type="ECO:0000259" key="1">
    <source>
        <dbReference type="Pfam" id="PF08858"/>
    </source>
</evidence>
<name>A0A2A5IMY1_BACPU</name>
<dbReference type="OrthoDB" id="2427704at2"/>
<comment type="caution">
    <text evidence="2">The sequence shown here is derived from an EMBL/GenBank/DDBJ whole genome shotgun (WGS) entry which is preliminary data.</text>
</comment>
<sequence length="105" mass="12055">MKFKIGQSVLISSRGVVGKVVKATHHVSIEKGKELSVIKYKVEVDGLLYAQEFDESLLTYEDKEFRKIKIAEINSLIDQALDTKDKDWFIELNLQRKTLEEGLVE</sequence>
<proteinExistence type="predicted"/>
<dbReference type="Proteomes" id="UP000228754">
    <property type="component" value="Unassembled WGS sequence"/>
</dbReference>
<organism evidence="2 3">
    <name type="scientific">Bacillus pumilus</name>
    <name type="common">Bacillus mesentericus</name>
    <dbReference type="NCBI Taxonomy" id="1408"/>
    <lineage>
        <taxon>Bacteria</taxon>
        <taxon>Bacillati</taxon>
        <taxon>Bacillota</taxon>
        <taxon>Bacilli</taxon>
        <taxon>Bacillales</taxon>
        <taxon>Bacillaceae</taxon>
        <taxon>Bacillus</taxon>
    </lineage>
</organism>
<evidence type="ECO:0000313" key="3">
    <source>
        <dbReference type="Proteomes" id="UP000228754"/>
    </source>
</evidence>